<protein>
    <submittedName>
        <fullName evidence="3">Putative transmembrane anti-sigma factor</fullName>
    </submittedName>
</protein>
<sequence>MDGTGRKSCSRTEKDLPFGPTPACPEIDEICMYLDGTATDEQVSSLEAHFAECQPCRKAVVEMKRTLNGAVVAPFGGHCTEKAKELVQEKDSDNDNDREFKVMA</sequence>
<feature type="domain" description="Putative zinc-finger" evidence="2">
    <location>
        <begin position="32"/>
        <end position="57"/>
    </location>
</feature>
<dbReference type="AlphaFoldDB" id="C6BXL9"/>
<organism evidence="3 4">
    <name type="scientific">Maridesulfovibrio salexigens (strain ATCC 14822 / DSM 2638 / NCIMB 8403 / VKM B-1763)</name>
    <name type="common">Desulfovibrio salexigens</name>
    <dbReference type="NCBI Taxonomy" id="526222"/>
    <lineage>
        <taxon>Bacteria</taxon>
        <taxon>Pseudomonadati</taxon>
        <taxon>Thermodesulfobacteriota</taxon>
        <taxon>Desulfovibrionia</taxon>
        <taxon>Desulfovibrionales</taxon>
        <taxon>Desulfovibrionaceae</taxon>
        <taxon>Maridesulfovibrio</taxon>
    </lineage>
</organism>
<dbReference type="InterPro" id="IPR041916">
    <property type="entry name" value="Anti_sigma_zinc_sf"/>
</dbReference>
<proteinExistence type="predicted"/>
<gene>
    <name evidence="3" type="ordered locus">Desal_0510</name>
</gene>
<dbReference type="EMBL" id="CP001649">
    <property type="protein sequence ID" value="ACS78577.1"/>
    <property type="molecule type" value="Genomic_DNA"/>
</dbReference>
<evidence type="ECO:0000313" key="4">
    <source>
        <dbReference type="Proteomes" id="UP000002601"/>
    </source>
</evidence>
<dbReference type="Proteomes" id="UP000002601">
    <property type="component" value="Chromosome"/>
</dbReference>
<dbReference type="KEGG" id="dsa:Desal_0510"/>
<accession>C6BXL9</accession>
<dbReference type="OrthoDB" id="5421222at2"/>
<name>C6BXL9_MARSD</name>
<dbReference type="InterPro" id="IPR027383">
    <property type="entry name" value="Znf_put"/>
</dbReference>
<dbReference type="Gene3D" id="1.10.10.1320">
    <property type="entry name" value="Anti-sigma factor, zinc-finger domain"/>
    <property type="match status" value="1"/>
</dbReference>
<evidence type="ECO:0000259" key="2">
    <source>
        <dbReference type="Pfam" id="PF13490"/>
    </source>
</evidence>
<evidence type="ECO:0000256" key="1">
    <source>
        <dbReference type="SAM" id="MobiDB-lite"/>
    </source>
</evidence>
<dbReference type="Pfam" id="PF13490">
    <property type="entry name" value="zf-HC2"/>
    <property type="match status" value="1"/>
</dbReference>
<dbReference type="RefSeq" id="WP_015850396.1">
    <property type="nucleotide sequence ID" value="NC_012881.1"/>
</dbReference>
<dbReference type="HOGENOM" id="CLU_2245542_0_0_7"/>
<keyword evidence="3" id="KW-0472">Membrane</keyword>
<dbReference type="STRING" id="526222.Desal_0510"/>
<reference evidence="3 4" key="1">
    <citation type="submission" date="2009-06" db="EMBL/GenBank/DDBJ databases">
        <title>Complete sequence of Desulfovibrio salexigens DSM 2638.</title>
        <authorList>
            <consortium name="US DOE Joint Genome Institute"/>
            <person name="Lucas S."/>
            <person name="Copeland A."/>
            <person name="Lapidus A."/>
            <person name="Glavina del Rio T."/>
            <person name="Tice H."/>
            <person name="Bruce D."/>
            <person name="Goodwin L."/>
            <person name="Pitluck S."/>
            <person name="Munk A.C."/>
            <person name="Brettin T."/>
            <person name="Detter J.C."/>
            <person name="Han C."/>
            <person name="Tapia R."/>
            <person name="Larimer F."/>
            <person name="Land M."/>
            <person name="Hauser L."/>
            <person name="Kyrpides N."/>
            <person name="Anderson I."/>
            <person name="Wall J.D."/>
            <person name="Arkin A.P."/>
            <person name="Dehal P."/>
            <person name="Chivian D."/>
            <person name="Giles B."/>
            <person name="Hazen T.C."/>
        </authorList>
    </citation>
    <scope>NUCLEOTIDE SEQUENCE [LARGE SCALE GENOMIC DNA]</scope>
    <source>
        <strain evidence="4">ATCC 14822 / DSM 2638 / NCIMB 8403 / VKM B-1763</strain>
    </source>
</reference>
<evidence type="ECO:0000313" key="3">
    <source>
        <dbReference type="EMBL" id="ACS78577.1"/>
    </source>
</evidence>
<keyword evidence="4" id="KW-1185">Reference proteome</keyword>
<feature type="region of interest" description="Disordered" evidence="1">
    <location>
        <begin position="1"/>
        <end position="21"/>
    </location>
</feature>
<keyword evidence="3" id="KW-0812">Transmembrane</keyword>